<evidence type="ECO:0000256" key="1">
    <source>
        <dbReference type="SAM" id="MobiDB-lite"/>
    </source>
</evidence>
<sequence>MFRDSSLEAALSAEFSPASEIPSFFQDLLSSLTMAAAKASLLKRAGREPFPNVYFVLAKSLEGRGDSQGHASRDEAPAPAPGMKNQTTSRRFLTDVLHGASPLPFLCVGMALSRPGLAQKQQPKFPPIKTASWVILERGETLAAASVLGQSNARMEEKWGALIRSAREKFSQGTAAFREGLEPRRRPLAPEDLLSAPLWLLPKPPQK</sequence>
<accession>A0AA35PM31</accession>
<dbReference type="Proteomes" id="UP001178461">
    <property type="component" value="Chromosome 13"/>
</dbReference>
<protein>
    <submittedName>
        <fullName evidence="2">Uncharacterized protein</fullName>
    </submittedName>
</protein>
<dbReference type="EMBL" id="OX395138">
    <property type="protein sequence ID" value="CAI5789667.1"/>
    <property type="molecule type" value="Genomic_DNA"/>
</dbReference>
<evidence type="ECO:0000313" key="3">
    <source>
        <dbReference type="Proteomes" id="UP001178461"/>
    </source>
</evidence>
<feature type="compositionally biased region" description="Basic and acidic residues" evidence="1">
    <location>
        <begin position="64"/>
        <end position="76"/>
    </location>
</feature>
<gene>
    <name evidence="2" type="ORF">PODLI_1B015864</name>
</gene>
<evidence type="ECO:0000313" key="2">
    <source>
        <dbReference type="EMBL" id="CAI5789667.1"/>
    </source>
</evidence>
<keyword evidence="3" id="KW-1185">Reference proteome</keyword>
<dbReference type="AlphaFoldDB" id="A0AA35PM31"/>
<organism evidence="2 3">
    <name type="scientific">Podarcis lilfordi</name>
    <name type="common">Lilford's wall lizard</name>
    <dbReference type="NCBI Taxonomy" id="74358"/>
    <lineage>
        <taxon>Eukaryota</taxon>
        <taxon>Metazoa</taxon>
        <taxon>Chordata</taxon>
        <taxon>Craniata</taxon>
        <taxon>Vertebrata</taxon>
        <taxon>Euteleostomi</taxon>
        <taxon>Lepidosauria</taxon>
        <taxon>Squamata</taxon>
        <taxon>Bifurcata</taxon>
        <taxon>Unidentata</taxon>
        <taxon>Episquamata</taxon>
        <taxon>Laterata</taxon>
        <taxon>Lacertibaenia</taxon>
        <taxon>Lacertidae</taxon>
        <taxon>Podarcis</taxon>
    </lineage>
</organism>
<reference evidence="2" key="1">
    <citation type="submission" date="2022-12" db="EMBL/GenBank/DDBJ databases">
        <authorList>
            <person name="Alioto T."/>
            <person name="Alioto T."/>
            <person name="Gomez Garrido J."/>
        </authorList>
    </citation>
    <scope>NUCLEOTIDE SEQUENCE</scope>
</reference>
<name>A0AA35PM31_9SAUR</name>
<proteinExistence type="predicted"/>
<feature type="region of interest" description="Disordered" evidence="1">
    <location>
        <begin position="64"/>
        <end position="86"/>
    </location>
</feature>